<dbReference type="AlphaFoldDB" id="A0A5B7T592"/>
<feature type="domain" description="SGNH hydrolase-type esterase" evidence="1">
    <location>
        <begin position="193"/>
        <end position="378"/>
    </location>
</feature>
<dbReference type="SUPFAM" id="SSF52266">
    <property type="entry name" value="SGNH hydrolase"/>
    <property type="match status" value="1"/>
</dbReference>
<gene>
    <name evidence="2" type="ORF">FG051_10730</name>
</gene>
<dbReference type="Proteomes" id="UP000310673">
    <property type="component" value="Chromosome"/>
</dbReference>
<dbReference type="PANTHER" id="PTHR43784:SF2">
    <property type="entry name" value="GDSL-LIKE LIPASE_ACYLHYDROLASE, PUTATIVE (AFU_ORTHOLOGUE AFUA_2G00820)-RELATED"/>
    <property type="match status" value="1"/>
</dbReference>
<evidence type="ECO:0000313" key="2">
    <source>
        <dbReference type="EMBL" id="QCX25532.1"/>
    </source>
</evidence>
<dbReference type="InterPro" id="IPR036514">
    <property type="entry name" value="SGNH_hydro_sf"/>
</dbReference>
<dbReference type="PANTHER" id="PTHR43784">
    <property type="entry name" value="GDSL-LIKE LIPASE/ACYLHYDROLASE, PUTATIVE (AFU_ORTHOLOGUE AFUA_2G00820)-RELATED"/>
    <property type="match status" value="1"/>
</dbReference>
<dbReference type="InterPro" id="IPR053140">
    <property type="entry name" value="GDSL_Rv0518-like"/>
</dbReference>
<evidence type="ECO:0000259" key="1">
    <source>
        <dbReference type="Pfam" id="PF13472"/>
    </source>
</evidence>
<proteinExistence type="predicted"/>
<organism evidence="2 3">
    <name type="scientific">Companilactobacillus futsaii</name>
    <dbReference type="NCBI Taxonomy" id="938155"/>
    <lineage>
        <taxon>Bacteria</taxon>
        <taxon>Bacillati</taxon>
        <taxon>Bacillota</taxon>
        <taxon>Bacilli</taxon>
        <taxon>Lactobacillales</taxon>
        <taxon>Lactobacillaceae</taxon>
        <taxon>Companilactobacillus</taxon>
    </lineage>
</organism>
<protein>
    <recommendedName>
        <fullName evidence="1">SGNH hydrolase-type esterase domain-containing protein</fullName>
    </recommendedName>
</protein>
<dbReference type="STRING" id="1423818.FC88_GL001086"/>
<dbReference type="Gene3D" id="3.40.50.1110">
    <property type="entry name" value="SGNH hydrolase"/>
    <property type="match status" value="1"/>
</dbReference>
<accession>A0A5B7T592</accession>
<dbReference type="KEGG" id="lft:FG051_10730"/>
<name>A0A5B7T592_9LACO</name>
<dbReference type="InterPro" id="IPR013830">
    <property type="entry name" value="SGNH_hydro"/>
</dbReference>
<reference evidence="2 3" key="1">
    <citation type="submission" date="2019-05" db="EMBL/GenBank/DDBJ databases">
        <title>Genome Sequence of Lactobacillus futsaii Y97, a Potential Probiotic Strain Isolated from the Futsai of Taiwan.</title>
        <authorList>
            <person name="Du X."/>
        </authorList>
    </citation>
    <scope>NUCLEOTIDE SEQUENCE [LARGE SCALE GENOMIC DNA]</scope>
    <source>
        <strain evidence="2 3">Y97</strain>
    </source>
</reference>
<dbReference type="Pfam" id="PF13472">
    <property type="entry name" value="Lipase_GDSL_2"/>
    <property type="match status" value="1"/>
</dbReference>
<evidence type="ECO:0000313" key="3">
    <source>
        <dbReference type="Proteomes" id="UP000310673"/>
    </source>
</evidence>
<dbReference type="EMBL" id="CP040736">
    <property type="protein sequence ID" value="QCX25532.1"/>
    <property type="molecule type" value="Genomic_DNA"/>
</dbReference>
<sequence>MDFFCLNFINFYVFIKFKLFKHAIILVENNLPLKEGIKMIITTTWKHNFTNYDNLTEINKAKFQHLKIFQPLATKKIRFQMNNLYDETPLTISHLEIYNSAAHKVYVTLNGKTSFKIEPRLIQWSDWIDVDLPSNTFLSIDITSPKVEIHSVGLTISNDLIKTQINHPQMPKYFFGISAIQVQTEQTYEKIAFFGDSLTNQGNFSAPLAKDLEQNFHIMTGNFGISGNRLLHQGNSTSQWSTSFGEAGFTRFDHMLANFQPNIVIFMEGINDLLHPGTGTPISELPTSNAVITAVHLLKAKCKKHDTTFVPMTITPANGNMNNGVPGWDNKKEQVRLAINRELLKMPHIIDLSTLVSENDHLKSEFDCGDHVHFSNEGGKIVANYIKEQLIRKRMF</sequence>